<gene>
    <name evidence="2" type="ORF">Ade02nite_66810</name>
</gene>
<accession>A0ABQ3YDM9</accession>
<dbReference type="PANTHER" id="PTHR31126:SF1">
    <property type="entry name" value="TYROSINE SPECIFIC PROTEIN PHOSPHATASES DOMAIN-CONTAINING PROTEIN"/>
    <property type="match status" value="1"/>
</dbReference>
<proteinExistence type="inferred from homology"/>
<dbReference type="InterPro" id="IPR026893">
    <property type="entry name" value="Tyr/Ser_Pase_IphP-type"/>
</dbReference>
<keyword evidence="3" id="KW-1185">Reference proteome</keyword>
<dbReference type="InterPro" id="IPR006311">
    <property type="entry name" value="TAT_signal"/>
</dbReference>
<dbReference type="Gene3D" id="3.90.190.10">
    <property type="entry name" value="Protein tyrosine phosphatase superfamily"/>
    <property type="match status" value="1"/>
</dbReference>
<dbReference type="PROSITE" id="PS51318">
    <property type="entry name" value="TAT"/>
    <property type="match status" value="1"/>
</dbReference>
<evidence type="ECO:0000256" key="1">
    <source>
        <dbReference type="ARBA" id="ARBA00009580"/>
    </source>
</evidence>
<evidence type="ECO:0000313" key="2">
    <source>
        <dbReference type="EMBL" id="GID78040.1"/>
    </source>
</evidence>
<organism evidence="2 3">
    <name type="scientific">Paractinoplanes deccanensis</name>
    <dbReference type="NCBI Taxonomy" id="113561"/>
    <lineage>
        <taxon>Bacteria</taxon>
        <taxon>Bacillati</taxon>
        <taxon>Actinomycetota</taxon>
        <taxon>Actinomycetes</taxon>
        <taxon>Micromonosporales</taxon>
        <taxon>Micromonosporaceae</taxon>
        <taxon>Paractinoplanes</taxon>
    </lineage>
</organism>
<protein>
    <submittedName>
        <fullName evidence="2">Protein-tyrosine-phosphatase</fullName>
    </submittedName>
</protein>
<dbReference type="EMBL" id="BOMI01000134">
    <property type="protein sequence ID" value="GID78040.1"/>
    <property type="molecule type" value="Genomic_DNA"/>
</dbReference>
<comment type="similarity">
    <text evidence="1">Belongs to the protein-tyrosine phosphatase family.</text>
</comment>
<reference evidence="2 3" key="1">
    <citation type="submission" date="2021-01" db="EMBL/GenBank/DDBJ databases">
        <title>Whole genome shotgun sequence of Actinoplanes deccanensis NBRC 13994.</title>
        <authorList>
            <person name="Komaki H."/>
            <person name="Tamura T."/>
        </authorList>
    </citation>
    <scope>NUCLEOTIDE SEQUENCE [LARGE SCALE GENOMIC DNA]</scope>
    <source>
        <strain evidence="2 3">NBRC 13994</strain>
    </source>
</reference>
<dbReference type="SUPFAM" id="SSF52799">
    <property type="entry name" value="(Phosphotyrosine protein) phosphatases II"/>
    <property type="match status" value="1"/>
</dbReference>
<dbReference type="Pfam" id="PF13350">
    <property type="entry name" value="Y_phosphatase3"/>
    <property type="match status" value="1"/>
</dbReference>
<sequence length="384" mass="39950">MAATSAADSFAVRNFNEMQQSRRRFLTTVGAGALAVGGGLATSAAPAQASAAPARAGGHRIPFTAAKVSQNADGSFTIGWTAPGVRRVAVYAGKDQHRISRRRAVAHGGGAGTVTVRGLGAADRWWFEIVPERGQSLTLADRSLHLAAAPNFRDGGGYRTAGGQWVRMGVFYRSNSLATLTDADVAKLKRLGIRTDIDFRTDAEVAAGPDRIPAGTKYVFANVAGTSDTGLGGYSLETEAGGVALMVAGEKSMVSADSARKAYHTFLTTVADPRAAGVLYHCTAGKDRTGWASAALLTALGVPRATVFEDYLLSNSCLAASNAAALAAVPASIRAGYKAVLDVRAEYLQSGFDEVAAKFGTFDGYLREGLGISARSLRARLLVG</sequence>
<dbReference type="Proteomes" id="UP000609879">
    <property type="component" value="Unassembled WGS sequence"/>
</dbReference>
<comment type="caution">
    <text evidence="2">The sequence shown here is derived from an EMBL/GenBank/DDBJ whole genome shotgun (WGS) entry which is preliminary data.</text>
</comment>
<dbReference type="PANTHER" id="PTHR31126">
    <property type="entry name" value="TYROSINE-PROTEIN PHOSPHATASE"/>
    <property type="match status" value="1"/>
</dbReference>
<dbReference type="InterPro" id="IPR029021">
    <property type="entry name" value="Prot-tyrosine_phosphatase-like"/>
</dbReference>
<evidence type="ECO:0000313" key="3">
    <source>
        <dbReference type="Proteomes" id="UP000609879"/>
    </source>
</evidence>
<name>A0ABQ3YDM9_9ACTN</name>